<dbReference type="EMBL" id="FONA01000001">
    <property type="protein sequence ID" value="SFD70135.1"/>
    <property type="molecule type" value="Genomic_DNA"/>
</dbReference>
<dbReference type="Proteomes" id="UP000181976">
    <property type="component" value="Unassembled WGS sequence"/>
</dbReference>
<protein>
    <submittedName>
        <fullName evidence="2">Uncharacterized protein</fullName>
    </submittedName>
</protein>
<name>A0A1I1UHS3_9BACT</name>
<keyword evidence="1" id="KW-0812">Transmembrane</keyword>
<dbReference type="eggNOG" id="ENOG5030RZM">
    <property type="taxonomic scope" value="Bacteria"/>
</dbReference>
<feature type="transmembrane region" description="Helical" evidence="1">
    <location>
        <begin position="6"/>
        <end position="28"/>
    </location>
</feature>
<dbReference type="InParanoid" id="A0A1I1UHS3"/>
<reference evidence="2 3" key="1">
    <citation type="submission" date="2016-10" db="EMBL/GenBank/DDBJ databases">
        <authorList>
            <person name="de Groot N.N."/>
        </authorList>
    </citation>
    <scope>NUCLEOTIDE SEQUENCE [LARGE SCALE GENOMIC DNA]</scope>
    <source>
        <strain evidence="2 3">DSM 19012</strain>
    </source>
</reference>
<keyword evidence="1" id="KW-1133">Transmembrane helix</keyword>
<keyword evidence="3" id="KW-1185">Reference proteome</keyword>
<accession>A0A1I1UHS3</accession>
<proteinExistence type="predicted"/>
<evidence type="ECO:0000313" key="2">
    <source>
        <dbReference type="EMBL" id="SFD70135.1"/>
    </source>
</evidence>
<evidence type="ECO:0000256" key="1">
    <source>
        <dbReference type="SAM" id="Phobius"/>
    </source>
</evidence>
<gene>
    <name evidence="2" type="ORF">SAMN05444380_10179</name>
</gene>
<sequence length="53" mass="6210">MSYLGSVLMYCIWLATIAIGYFASEYAIKKFDKRWKEKTESEEQSSRPQPEAQ</sequence>
<dbReference type="AlphaFoldDB" id="A0A1I1UHS3"/>
<dbReference type="RefSeq" id="WP_169313095.1">
    <property type="nucleotide sequence ID" value="NZ_AFSL01000040.1"/>
</dbReference>
<organism evidence="2 3">
    <name type="scientific">Thermophagus xiamenensis</name>
    <dbReference type="NCBI Taxonomy" id="385682"/>
    <lineage>
        <taxon>Bacteria</taxon>
        <taxon>Pseudomonadati</taxon>
        <taxon>Bacteroidota</taxon>
        <taxon>Bacteroidia</taxon>
        <taxon>Marinilabiliales</taxon>
        <taxon>Marinilabiliaceae</taxon>
        <taxon>Thermophagus</taxon>
    </lineage>
</organism>
<keyword evidence="1" id="KW-0472">Membrane</keyword>
<dbReference type="STRING" id="385682.SAMN05444380_10179"/>
<evidence type="ECO:0000313" key="3">
    <source>
        <dbReference type="Proteomes" id="UP000181976"/>
    </source>
</evidence>